<dbReference type="PROSITE" id="PS51746">
    <property type="entry name" value="PPM_2"/>
    <property type="match status" value="1"/>
</dbReference>
<keyword evidence="4" id="KW-0479">Metal-binding</keyword>
<dbReference type="InterPro" id="IPR000222">
    <property type="entry name" value="PP2C_BS"/>
</dbReference>
<dbReference type="EMBL" id="CACSLK010030184">
    <property type="protein sequence ID" value="CAA0836800.1"/>
    <property type="molecule type" value="Genomic_DNA"/>
</dbReference>
<dbReference type="InterPro" id="IPR001932">
    <property type="entry name" value="PPM-type_phosphatase-like_dom"/>
</dbReference>
<dbReference type="InterPro" id="IPR015655">
    <property type="entry name" value="PP2C"/>
</dbReference>
<dbReference type="GO" id="GO:0004722">
    <property type="term" value="F:protein serine/threonine phosphatase activity"/>
    <property type="evidence" value="ECO:0007669"/>
    <property type="project" value="UniProtKB-EC"/>
</dbReference>
<evidence type="ECO:0000256" key="5">
    <source>
        <dbReference type="ARBA" id="ARBA00022801"/>
    </source>
</evidence>
<dbReference type="SMART" id="SM00332">
    <property type="entry name" value="PP2Cc"/>
    <property type="match status" value="1"/>
</dbReference>
<accession>A0A9N7NQC3</accession>
<organism evidence="11 12">
    <name type="scientific">Striga hermonthica</name>
    <name type="common">Purple witchweed</name>
    <name type="synonym">Buchnera hermonthica</name>
    <dbReference type="NCBI Taxonomy" id="68872"/>
    <lineage>
        <taxon>Eukaryota</taxon>
        <taxon>Viridiplantae</taxon>
        <taxon>Streptophyta</taxon>
        <taxon>Embryophyta</taxon>
        <taxon>Tracheophyta</taxon>
        <taxon>Spermatophyta</taxon>
        <taxon>Magnoliopsida</taxon>
        <taxon>eudicotyledons</taxon>
        <taxon>Gunneridae</taxon>
        <taxon>Pentapetalae</taxon>
        <taxon>asterids</taxon>
        <taxon>lamiids</taxon>
        <taxon>Lamiales</taxon>
        <taxon>Orobanchaceae</taxon>
        <taxon>Buchnereae</taxon>
        <taxon>Striga</taxon>
    </lineage>
</organism>
<feature type="domain" description="PPM-type phosphatase" evidence="10">
    <location>
        <begin position="87"/>
        <end position="262"/>
    </location>
</feature>
<comment type="caution">
    <text evidence="11">The sequence shown here is derived from an EMBL/GenBank/DDBJ whole genome shotgun (WGS) entry which is preliminary data.</text>
</comment>
<dbReference type="PROSITE" id="PS01032">
    <property type="entry name" value="PPM_1"/>
    <property type="match status" value="1"/>
</dbReference>
<keyword evidence="8" id="KW-0464">Manganese</keyword>
<keyword evidence="7 9" id="KW-0904">Protein phosphatase</keyword>
<reference evidence="11" key="1">
    <citation type="submission" date="2019-12" db="EMBL/GenBank/DDBJ databases">
        <authorList>
            <person name="Scholes J."/>
        </authorList>
    </citation>
    <scope>NUCLEOTIDE SEQUENCE</scope>
</reference>
<comment type="cofactor">
    <cofactor evidence="2">
        <name>Mg(2+)</name>
        <dbReference type="ChEBI" id="CHEBI:18420"/>
    </cofactor>
</comment>
<dbReference type="InterPro" id="IPR036457">
    <property type="entry name" value="PPM-type-like_dom_sf"/>
</dbReference>
<evidence type="ECO:0000256" key="7">
    <source>
        <dbReference type="ARBA" id="ARBA00022912"/>
    </source>
</evidence>
<dbReference type="OrthoDB" id="10264738at2759"/>
<dbReference type="CDD" id="cd00143">
    <property type="entry name" value="PP2Cc"/>
    <property type="match status" value="1"/>
</dbReference>
<dbReference type="Pfam" id="PF00481">
    <property type="entry name" value="PP2C"/>
    <property type="match status" value="1"/>
</dbReference>
<protein>
    <recommendedName>
        <fullName evidence="3">protein-serine/threonine phosphatase</fullName>
        <ecNumber evidence="3">3.1.3.16</ecNumber>
    </recommendedName>
</protein>
<sequence>MGPGANAAACQGKSNGFHKENEKLSNYEKIIEEERADTIQPTLSRPPLMRHCISQASLANSYLAGCPIENGVKSSSGKDSEYSPIFRSGSCSEMGPKPYMEDEFICVDNLSEHLGSSANGFTSPGAFYGVFDGHGGTDAASFTKKNILNFIVEDLDFPHGMKRALKNAFVKADHALADAKNLDRSSGTTALTALMLGRKMIIANAGDSRAVLGKRGRAVELSKDHKPECTSERARIEKLGGVIYDGVSKIASLQVVDVTARE</sequence>
<evidence type="ECO:0000256" key="4">
    <source>
        <dbReference type="ARBA" id="ARBA00022723"/>
    </source>
</evidence>
<evidence type="ECO:0000256" key="3">
    <source>
        <dbReference type="ARBA" id="ARBA00013081"/>
    </source>
</evidence>
<comment type="similarity">
    <text evidence="9">Belongs to the PP2C family.</text>
</comment>
<evidence type="ECO:0000259" key="10">
    <source>
        <dbReference type="PROSITE" id="PS51746"/>
    </source>
</evidence>
<dbReference type="EC" id="3.1.3.16" evidence="3"/>
<dbReference type="AlphaFoldDB" id="A0A9N7NQC3"/>
<name>A0A9N7NQC3_STRHE</name>
<comment type="cofactor">
    <cofactor evidence="1">
        <name>Mn(2+)</name>
        <dbReference type="ChEBI" id="CHEBI:29035"/>
    </cofactor>
</comment>
<dbReference type="Proteomes" id="UP001153555">
    <property type="component" value="Unassembled WGS sequence"/>
</dbReference>
<evidence type="ECO:0000313" key="11">
    <source>
        <dbReference type="EMBL" id="CAA0836800.1"/>
    </source>
</evidence>
<evidence type="ECO:0000256" key="9">
    <source>
        <dbReference type="RuleBase" id="RU003465"/>
    </source>
</evidence>
<dbReference type="Gene3D" id="3.60.40.10">
    <property type="entry name" value="PPM-type phosphatase domain"/>
    <property type="match status" value="1"/>
</dbReference>
<evidence type="ECO:0000313" key="12">
    <source>
        <dbReference type="Proteomes" id="UP001153555"/>
    </source>
</evidence>
<dbReference type="GO" id="GO:0046872">
    <property type="term" value="F:metal ion binding"/>
    <property type="evidence" value="ECO:0007669"/>
    <property type="project" value="UniProtKB-KW"/>
</dbReference>
<proteinExistence type="inferred from homology"/>
<keyword evidence="6" id="KW-0460">Magnesium</keyword>
<evidence type="ECO:0000256" key="2">
    <source>
        <dbReference type="ARBA" id="ARBA00001946"/>
    </source>
</evidence>
<dbReference type="PANTHER" id="PTHR13832">
    <property type="entry name" value="PROTEIN PHOSPHATASE 2C"/>
    <property type="match status" value="1"/>
</dbReference>
<evidence type="ECO:0000256" key="6">
    <source>
        <dbReference type="ARBA" id="ARBA00022842"/>
    </source>
</evidence>
<gene>
    <name evidence="11" type="ORF">SHERM_03850</name>
</gene>
<dbReference type="PANTHER" id="PTHR13832:SF839">
    <property type="entry name" value="PROTEIN PHOSPHATASE 2C 47-RELATED"/>
    <property type="match status" value="1"/>
</dbReference>
<keyword evidence="5 9" id="KW-0378">Hydrolase</keyword>
<evidence type="ECO:0000256" key="8">
    <source>
        <dbReference type="ARBA" id="ARBA00023211"/>
    </source>
</evidence>
<dbReference type="SUPFAM" id="SSF81606">
    <property type="entry name" value="PP2C-like"/>
    <property type="match status" value="1"/>
</dbReference>
<evidence type="ECO:0000256" key="1">
    <source>
        <dbReference type="ARBA" id="ARBA00001936"/>
    </source>
</evidence>
<keyword evidence="12" id="KW-1185">Reference proteome</keyword>